<feature type="transmembrane region" description="Helical" evidence="1">
    <location>
        <begin position="26"/>
        <end position="44"/>
    </location>
</feature>
<keyword evidence="3" id="KW-1185">Reference proteome</keyword>
<feature type="transmembrane region" description="Helical" evidence="1">
    <location>
        <begin position="167"/>
        <end position="186"/>
    </location>
</feature>
<reference evidence="2 3" key="1">
    <citation type="submission" date="2018-06" db="EMBL/GenBank/DDBJ databases">
        <title>A transcriptomic atlas of mushroom development highlights an independent origin of complex multicellularity.</title>
        <authorList>
            <consortium name="DOE Joint Genome Institute"/>
            <person name="Krizsan K."/>
            <person name="Almasi E."/>
            <person name="Merenyi Z."/>
            <person name="Sahu N."/>
            <person name="Viragh M."/>
            <person name="Koszo T."/>
            <person name="Mondo S."/>
            <person name="Kiss B."/>
            <person name="Balint B."/>
            <person name="Kues U."/>
            <person name="Barry K."/>
            <person name="Hegedus J.C."/>
            <person name="Henrissat B."/>
            <person name="Johnson J."/>
            <person name="Lipzen A."/>
            <person name="Ohm R."/>
            <person name="Nagy I."/>
            <person name="Pangilinan J."/>
            <person name="Yan J."/>
            <person name="Xiong Y."/>
            <person name="Grigoriev I.V."/>
            <person name="Hibbett D.S."/>
            <person name="Nagy L.G."/>
        </authorList>
    </citation>
    <scope>NUCLEOTIDE SEQUENCE [LARGE SCALE GENOMIC DNA]</scope>
    <source>
        <strain evidence="2 3">SZMC22713</strain>
    </source>
</reference>
<keyword evidence="1" id="KW-0812">Transmembrane</keyword>
<feature type="transmembrane region" description="Helical" evidence="1">
    <location>
        <begin position="65"/>
        <end position="88"/>
    </location>
</feature>
<dbReference type="AlphaFoldDB" id="A0A4Y7QC73"/>
<proteinExistence type="predicted"/>
<organism evidence="2 3">
    <name type="scientific">Rickenella mellea</name>
    <dbReference type="NCBI Taxonomy" id="50990"/>
    <lineage>
        <taxon>Eukaryota</taxon>
        <taxon>Fungi</taxon>
        <taxon>Dikarya</taxon>
        <taxon>Basidiomycota</taxon>
        <taxon>Agaricomycotina</taxon>
        <taxon>Agaricomycetes</taxon>
        <taxon>Hymenochaetales</taxon>
        <taxon>Rickenellaceae</taxon>
        <taxon>Rickenella</taxon>
    </lineage>
</organism>
<dbReference type="Proteomes" id="UP000294933">
    <property type="component" value="Unassembled WGS sequence"/>
</dbReference>
<dbReference type="OrthoDB" id="5399848at2759"/>
<accession>A0A4Y7QC73</accession>
<keyword evidence="1" id="KW-1133">Transmembrane helix</keyword>
<dbReference type="VEuPathDB" id="FungiDB:BD410DRAFT_837411"/>
<feature type="transmembrane region" description="Helical" evidence="1">
    <location>
        <begin position="94"/>
        <end position="112"/>
    </location>
</feature>
<evidence type="ECO:0000313" key="3">
    <source>
        <dbReference type="Proteomes" id="UP000294933"/>
    </source>
</evidence>
<name>A0A4Y7QC73_9AGAM</name>
<sequence length="211" mass="23394">MGHTSLCENRFPLAGSPSTCALDTGIVPLPSFFIVFFLLFAFLLRSRFSSLTANTSKPLFPKWIFIIYLILVFCTFGMRIVEIVRLVAAHQGVGLLPIGIVAIVLIFAVLCMKGRSRSAPLAAAFLAYWFVSAVFGAVKVARLAKLDHEHPAKGTNYPSSDWVLDNAVILGLYVVFIPLETIHLLWSRRRVSSVREFEFDEGGNTKSLLNN</sequence>
<dbReference type="EMBL" id="ML170164">
    <property type="protein sequence ID" value="TDL25174.1"/>
    <property type="molecule type" value="Genomic_DNA"/>
</dbReference>
<keyword evidence="1" id="KW-0472">Membrane</keyword>
<evidence type="ECO:0000313" key="2">
    <source>
        <dbReference type="EMBL" id="TDL25174.1"/>
    </source>
</evidence>
<protein>
    <submittedName>
        <fullName evidence="2">Uncharacterized protein</fullName>
    </submittedName>
</protein>
<feature type="transmembrane region" description="Helical" evidence="1">
    <location>
        <begin position="119"/>
        <end position="138"/>
    </location>
</feature>
<evidence type="ECO:0000256" key="1">
    <source>
        <dbReference type="SAM" id="Phobius"/>
    </source>
</evidence>
<gene>
    <name evidence="2" type="ORF">BD410DRAFT_837411</name>
</gene>